<keyword evidence="3" id="KW-0804">Transcription</keyword>
<dbReference type="PANTHER" id="PTHR46796">
    <property type="entry name" value="HTH-TYPE TRANSCRIPTIONAL ACTIVATOR RHAS-RELATED"/>
    <property type="match status" value="1"/>
</dbReference>
<dbReference type="Pfam" id="PF12833">
    <property type="entry name" value="HTH_18"/>
    <property type="match status" value="1"/>
</dbReference>
<dbReference type="InterPro" id="IPR050204">
    <property type="entry name" value="AraC_XylS_family_regulators"/>
</dbReference>
<dbReference type="InterPro" id="IPR020449">
    <property type="entry name" value="Tscrpt_reg_AraC-type_HTH"/>
</dbReference>
<dbReference type="GO" id="GO:0043565">
    <property type="term" value="F:sequence-specific DNA binding"/>
    <property type="evidence" value="ECO:0007669"/>
    <property type="project" value="InterPro"/>
</dbReference>
<dbReference type="PROSITE" id="PS01124">
    <property type="entry name" value="HTH_ARAC_FAMILY_2"/>
    <property type="match status" value="1"/>
</dbReference>
<dbReference type="PATRIC" id="fig|693216.3.peg.875"/>
<evidence type="ECO:0000259" key="4">
    <source>
        <dbReference type="PROSITE" id="PS01124"/>
    </source>
</evidence>
<dbReference type="InterPro" id="IPR018060">
    <property type="entry name" value="HTH_AraC"/>
</dbReference>
<dbReference type="PANTHER" id="PTHR46796:SF6">
    <property type="entry name" value="ARAC SUBFAMILY"/>
    <property type="match status" value="1"/>
</dbReference>
<dbReference type="GO" id="GO:0003700">
    <property type="term" value="F:DNA-binding transcription factor activity"/>
    <property type="evidence" value="ECO:0007669"/>
    <property type="project" value="InterPro"/>
</dbReference>
<reference evidence="6" key="2">
    <citation type="journal article" date="2011" name="J. Bacteriol.">
        <title>Complete genome sequence of Cronobacter turicensis LMG 23827, a food-borne pathogen causing deaths in neonates.</title>
        <authorList>
            <person name="Stephan R."/>
            <person name="Lehner A."/>
            <person name="Tischler P."/>
            <person name="Rattei T."/>
        </authorList>
    </citation>
    <scope>NUCLEOTIDE SEQUENCE [LARGE SCALE GENOMIC DNA]</scope>
    <source>
        <strain evidence="6">DSM 18703 / CCUG 55852 / LMG 23827 / z3032</strain>
    </source>
</reference>
<dbReference type="SMART" id="SM00342">
    <property type="entry name" value="HTH_ARAC"/>
    <property type="match status" value="1"/>
</dbReference>
<keyword evidence="1" id="KW-0805">Transcription regulation</keyword>
<dbReference type="PRINTS" id="PR00032">
    <property type="entry name" value="HTHARAC"/>
</dbReference>
<protein>
    <recommendedName>
        <fullName evidence="4">HTH araC/xylS-type domain-containing protein</fullName>
    </recommendedName>
</protein>
<evidence type="ECO:0000313" key="6">
    <source>
        <dbReference type="Proteomes" id="UP000002069"/>
    </source>
</evidence>
<dbReference type="Gene3D" id="1.10.10.60">
    <property type="entry name" value="Homeodomain-like"/>
    <property type="match status" value="2"/>
</dbReference>
<evidence type="ECO:0000256" key="3">
    <source>
        <dbReference type="ARBA" id="ARBA00023163"/>
    </source>
</evidence>
<accession>C9XX01</accession>
<dbReference type="Proteomes" id="UP000002069">
    <property type="component" value="Chromosome"/>
</dbReference>
<evidence type="ECO:0000256" key="2">
    <source>
        <dbReference type="ARBA" id="ARBA00023125"/>
    </source>
</evidence>
<proteinExistence type="predicted"/>
<dbReference type="HOGENOM" id="CLU_000445_88_4_6"/>
<keyword evidence="6" id="KW-1185">Reference proteome</keyword>
<reference evidence="5 6" key="1">
    <citation type="journal article" date="2010" name="J. Bacteriol.">
        <title>Complete Genome Sequence of Cronobacter turicensis LMG 23827, a foodborne pathogen causing deaths in neonates.</title>
        <authorList>
            <person name="Stephan R."/>
            <person name="Lehner A."/>
            <person name="Tischler P."/>
            <person name="Rattei T."/>
        </authorList>
    </citation>
    <scope>NUCLEOTIDE SEQUENCE [LARGE SCALE GENOMIC DNA]</scope>
    <source>
        <strain evidence="6">DSM 18703 / CCUG 55852 / LMG 23827 / z3032</strain>
    </source>
</reference>
<sequence length="306" mass="34129">MMIGELTWRTSAGFLEDFLNGDVIASNDGMPESGASLVQLIRRERDNPGVTVPAVAEPLLVWIVSGQAQVSEREGAGEWETRLARPGTFYLTATTTPYDMRWTLAEGKPFTVMHIYLALTLLDDAFRLCHGIAYAQGEIDDVAADADPHLDKLLGWCWQEVAHPQKGSGAILAGALKSLAVYLVRHYGRARGERGTARPHALPAWKLQKVKQHLQANLAAPFHLPTLAQMCGMSSWHLSRQFKQATGMSPSEWFIHQRIQRACRLLRETSLPVIDIACEVGYASHSHFSQVFRRKTGMQPAAYRRR</sequence>
<dbReference type="EMBL" id="FN543093">
    <property type="protein sequence ID" value="CBA28413.1"/>
    <property type="molecule type" value="Genomic_DNA"/>
</dbReference>
<dbReference type="SUPFAM" id="SSF46689">
    <property type="entry name" value="Homeodomain-like"/>
    <property type="match status" value="2"/>
</dbReference>
<dbReference type="AlphaFoldDB" id="C9XX01"/>
<organism evidence="5 6">
    <name type="scientific">Cronobacter turicensis (strain DSM 18703 / CCUG 55852 / LMG 23827 / z3032)</name>
    <dbReference type="NCBI Taxonomy" id="693216"/>
    <lineage>
        <taxon>Bacteria</taxon>
        <taxon>Pseudomonadati</taxon>
        <taxon>Pseudomonadota</taxon>
        <taxon>Gammaproteobacteria</taxon>
        <taxon>Enterobacterales</taxon>
        <taxon>Enterobacteriaceae</taxon>
        <taxon>Cronobacter</taxon>
    </lineage>
</organism>
<gene>
    <name evidence="5" type="ordered locus">Ctu_09160</name>
</gene>
<name>C9XX01_CROTZ</name>
<dbReference type="InterPro" id="IPR009057">
    <property type="entry name" value="Homeodomain-like_sf"/>
</dbReference>
<evidence type="ECO:0000256" key="1">
    <source>
        <dbReference type="ARBA" id="ARBA00023015"/>
    </source>
</evidence>
<feature type="domain" description="HTH araC/xylS-type" evidence="4">
    <location>
        <begin position="208"/>
        <end position="306"/>
    </location>
</feature>
<dbReference type="KEGG" id="ctu:CTU_09160"/>
<evidence type="ECO:0000313" key="5">
    <source>
        <dbReference type="EMBL" id="CBA28413.1"/>
    </source>
</evidence>
<keyword evidence="2" id="KW-0238">DNA-binding</keyword>